<dbReference type="EMBL" id="GDKW01000210">
    <property type="protein sequence ID" value="JAI56385.1"/>
    <property type="molecule type" value="mRNA"/>
</dbReference>
<dbReference type="AlphaFoldDB" id="A0A0P4VT46"/>
<protein>
    <recommendedName>
        <fullName evidence="3">Nucleolar protein 12</fullName>
    </recommendedName>
</protein>
<dbReference type="PANTHER" id="PTHR14577:SF0">
    <property type="entry name" value="NUCLEOLAR PROTEIN 12"/>
    <property type="match status" value="1"/>
</dbReference>
<feature type="non-terminal residue" evidence="8">
    <location>
        <position position="1"/>
    </location>
</feature>
<evidence type="ECO:0000256" key="7">
    <source>
        <dbReference type="SAM" id="MobiDB-lite"/>
    </source>
</evidence>
<keyword evidence="5" id="KW-0539">Nucleus</keyword>
<feature type="compositionally biased region" description="Basic and acidic residues" evidence="7">
    <location>
        <begin position="144"/>
        <end position="175"/>
    </location>
</feature>
<name>A0A0P4VT46_9HEMI</name>
<dbReference type="GO" id="GO:0005730">
    <property type="term" value="C:nucleolus"/>
    <property type="evidence" value="ECO:0007669"/>
    <property type="project" value="UniProtKB-SubCell"/>
</dbReference>
<evidence type="ECO:0000256" key="3">
    <source>
        <dbReference type="ARBA" id="ARBA00015520"/>
    </source>
</evidence>
<feature type="region of interest" description="Disordered" evidence="7">
    <location>
        <begin position="116"/>
        <end position="213"/>
    </location>
</feature>
<evidence type="ECO:0000313" key="8">
    <source>
        <dbReference type="EMBL" id="JAI56385.1"/>
    </source>
</evidence>
<dbReference type="Pfam" id="PF09805">
    <property type="entry name" value="Nop25"/>
    <property type="match status" value="1"/>
</dbReference>
<dbReference type="GO" id="GO:0019843">
    <property type="term" value="F:rRNA binding"/>
    <property type="evidence" value="ECO:0007669"/>
    <property type="project" value="TreeGrafter"/>
</dbReference>
<feature type="coiled-coil region" evidence="6">
    <location>
        <begin position="35"/>
        <end position="69"/>
    </location>
</feature>
<dbReference type="PANTHER" id="PTHR14577">
    <property type="entry name" value="NUCLEOLAR PROTEIN 12"/>
    <property type="match status" value="1"/>
</dbReference>
<feature type="compositionally biased region" description="Basic residues" evidence="7">
    <location>
        <begin position="180"/>
        <end position="190"/>
    </location>
</feature>
<accession>A0A0P4VT46</accession>
<reference evidence="8" key="1">
    <citation type="journal article" date="2016" name="PLoS Negl. Trop. Dis.">
        <title>A Deep Insight into the Sialome of Rhodnius neglectus, a Vector of Chagas Disease.</title>
        <authorList>
            <person name="Santiago P.B."/>
            <person name="Assumpcao T.C."/>
            <person name="Araujo C.N."/>
            <person name="Bastos I.M."/>
            <person name="Neves D."/>
            <person name="Silva I.G."/>
            <person name="Charneau S."/>
            <person name="Queiroz R.M."/>
            <person name="Raiol T."/>
            <person name="Oliveira J.V."/>
            <person name="Sousa M.V."/>
            <person name="Calvo E."/>
            <person name="Ribeiro J.M."/>
            <person name="Santana J.M."/>
        </authorList>
    </citation>
    <scope>NUCLEOTIDE SEQUENCE</scope>
    <source>
        <tissue evidence="8">Salivary glands</tissue>
    </source>
</reference>
<evidence type="ECO:0000256" key="2">
    <source>
        <dbReference type="ARBA" id="ARBA00007175"/>
    </source>
</evidence>
<evidence type="ECO:0000256" key="6">
    <source>
        <dbReference type="SAM" id="Coils"/>
    </source>
</evidence>
<sequence length="213" mass="25546">SGYPARRNKKINKKNKLHIVFDEEARREFLTGFHKRKLQRQKAAEEELRQQLKAERKRIKQEAKEQYKKLVQSYKPIPELEEQLAKEYEVKNATVSVLELDTDLLAETNFLIGRNRGQIEETPEIKEEEMEEDSQTEELPGMELTKKKEKKETKSEKMDPKELKTKKELKKEMKKQATTKVKKSKVFQRKNRLERLKQKKMSMRLKKENMKIK</sequence>
<evidence type="ECO:0000256" key="1">
    <source>
        <dbReference type="ARBA" id="ARBA00004604"/>
    </source>
</evidence>
<organism evidence="8">
    <name type="scientific">Rhodnius neglectus</name>
    <dbReference type="NCBI Taxonomy" id="72488"/>
    <lineage>
        <taxon>Eukaryota</taxon>
        <taxon>Metazoa</taxon>
        <taxon>Ecdysozoa</taxon>
        <taxon>Arthropoda</taxon>
        <taxon>Hexapoda</taxon>
        <taxon>Insecta</taxon>
        <taxon>Pterygota</taxon>
        <taxon>Neoptera</taxon>
        <taxon>Paraneoptera</taxon>
        <taxon>Hemiptera</taxon>
        <taxon>Heteroptera</taxon>
        <taxon>Panheteroptera</taxon>
        <taxon>Cimicomorpha</taxon>
        <taxon>Reduviidae</taxon>
        <taxon>Triatominae</taxon>
        <taxon>Rhodnius</taxon>
    </lineage>
</organism>
<evidence type="ECO:0000256" key="4">
    <source>
        <dbReference type="ARBA" id="ARBA00023054"/>
    </source>
</evidence>
<feature type="compositionally biased region" description="Acidic residues" evidence="7">
    <location>
        <begin position="126"/>
        <end position="136"/>
    </location>
</feature>
<feature type="non-terminal residue" evidence="8">
    <location>
        <position position="213"/>
    </location>
</feature>
<dbReference type="InterPro" id="IPR019186">
    <property type="entry name" value="Nucleolar_protein_12"/>
</dbReference>
<proteinExistence type="evidence at transcript level"/>
<comment type="similarity">
    <text evidence="2">Belongs to the RRP17 family.</text>
</comment>
<comment type="subcellular location">
    <subcellularLocation>
        <location evidence="1">Nucleus</location>
        <location evidence="1">Nucleolus</location>
    </subcellularLocation>
</comment>
<evidence type="ECO:0000256" key="5">
    <source>
        <dbReference type="ARBA" id="ARBA00023242"/>
    </source>
</evidence>
<keyword evidence="4 6" id="KW-0175">Coiled coil</keyword>